<dbReference type="EMBL" id="JBBWWQ010000008">
    <property type="protein sequence ID" value="KAK8940915.1"/>
    <property type="molecule type" value="Genomic_DNA"/>
</dbReference>
<protein>
    <submittedName>
        <fullName evidence="11">Heat stress transcription factor A-1</fullName>
    </submittedName>
</protein>
<evidence type="ECO:0000313" key="11">
    <source>
        <dbReference type="EMBL" id="KAK8940915.1"/>
    </source>
</evidence>
<keyword evidence="8" id="KW-0539">Nucleus</keyword>
<dbReference type="SUPFAM" id="SSF46785">
    <property type="entry name" value="Winged helix' DNA-binding domain"/>
    <property type="match status" value="1"/>
</dbReference>
<name>A0AAP0BJT0_9ASPA</name>
<dbReference type="SMART" id="SM00415">
    <property type="entry name" value="HSF"/>
    <property type="match status" value="1"/>
</dbReference>
<dbReference type="InterPro" id="IPR000232">
    <property type="entry name" value="HSF_DNA-bd"/>
</dbReference>
<evidence type="ECO:0000256" key="5">
    <source>
        <dbReference type="ARBA" id="ARBA00023016"/>
    </source>
</evidence>
<comment type="subcellular location">
    <subcellularLocation>
        <location evidence="1">Nucleus</location>
    </subcellularLocation>
</comment>
<keyword evidence="4" id="KW-0805">Transcription regulation</keyword>
<evidence type="ECO:0000256" key="8">
    <source>
        <dbReference type="ARBA" id="ARBA00023242"/>
    </source>
</evidence>
<sequence length="329" mass="37872">MFPPFLSKCYDMVDDPATNDTVCWGDSEDTFIIKDQHVFAQDLLPKYFKHNNISSFIRQLNTYGFRKVDYDKWVFKNEGFVKGQKHLLKTIIRKKPSHNGAHQQKLTQAKLSAVKTVEVGQFGVEEEIERLKRDKNILMQELVKARQHQQNNDAELNDLTLRLKGMELNQQQMLSFLAMAVQSPSFLAQLVQQNMSGRWRSEKSKKHRIPAIEDAIIRYDPSLMDTSDHCAVPVLGSDMNFETMGNGDTDLCADADLLSLEDNSSKACEEEEMLSLDFPDYLERLLASPVLEKNEQTEPLYLDFPDFTLDFDFPLQDVVMETSEIEKSQ</sequence>
<keyword evidence="3" id="KW-0597">Phosphoprotein</keyword>
<keyword evidence="6" id="KW-0238">DNA-binding</keyword>
<evidence type="ECO:0000259" key="10">
    <source>
        <dbReference type="PROSITE" id="PS00434"/>
    </source>
</evidence>
<feature type="domain" description="HSF-type DNA-binding" evidence="10">
    <location>
        <begin position="44"/>
        <end position="68"/>
    </location>
</feature>
<gene>
    <name evidence="11" type="primary">HSFA1</name>
    <name evidence="11" type="ORF">KSP39_PZI010005</name>
</gene>
<dbReference type="Proteomes" id="UP001418222">
    <property type="component" value="Unassembled WGS sequence"/>
</dbReference>
<dbReference type="InterPro" id="IPR036390">
    <property type="entry name" value="WH_DNA-bd_sf"/>
</dbReference>
<reference evidence="11 12" key="1">
    <citation type="journal article" date="2022" name="Nat. Plants">
        <title>Genomes of leafy and leafless Platanthera orchids illuminate the evolution of mycoheterotrophy.</title>
        <authorList>
            <person name="Li M.H."/>
            <person name="Liu K.W."/>
            <person name="Li Z."/>
            <person name="Lu H.C."/>
            <person name="Ye Q.L."/>
            <person name="Zhang D."/>
            <person name="Wang J.Y."/>
            <person name="Li Y.F."/>
            <person name="Zhong Z.M."/>
            <person name="Liu X."/>
            <person name="Yu X."/>
            <person name="Liu D.K."/>
            <person name="Tu X.D."/>
            <person name="Liu B."/>
            <person name="Hao Y."/>
            <person name="Liao X.Y."/>
            <person name="Jiang Y.T."/>
            <person name="Sun W.H."/>
            <person name="Chen J."/>
            <person name="Chen Y.Q."/>
            <person name="Ai Y."/>
            <person name="Zhai J.W."/>
            <person name="Wu S.S."/>
            <person name="Zhou Z."/>
            <person name="Hsiao Y.Y."/>
            <person name="Wu W.L."/>
            <person name="Chen Y.Y."/>
            <person name="Lin Y.F."/>
            <person name="Hsu J.L."/>
            <person name="Li C.Y."/>
            <person name="Wang Z.W."/>
            <person name="Zhao X."/>
            <person name="Zhong W.Y."/>
            <person name="Ma X.K."/>
            <person name="Ma L."/>
            <person name="Huang J."/>
            <person name="Chen G.Z."/>
            <person name="Huang M.Z."/>
            <person name="Huang L."/>
            <person name="Peng D.H."/>
            <person name="Luo Y.B."/>
            <person name="Zou S.Q."/>
            <person name="Chen S.P."/>
            <person name="Lan S."/>
            <person name="Tsai W.C."/>
            <person name="Van de Peer Y."/>
            <person name="Liu Z.J."/>
        </authorList>
    </citation>
    <scope>NUCLEOTIDE SEQUENCE [LARGE SCALE GENOMIC DNA]</scope>
    <source>
        <strain evidence="11">Lor287</strain>
    </source>
</reference>
<dbReference type="GO" id="GO:0034605">
    <property type="term" value="P:cellular response to heat"/>
    <property type="evidence" value="ECO:0007669"/>
    <property type="project" value="TreeGrafter"/>
</dbReference>
<accession>A0AAP0BJT0</accession>
<evidence type="ECO:0000256" key="4">
    <source>
        <dbReference type="ARBA" id="ARBA00023015"/>
    </source>
</evidence>
<evidence type="ECO:0000256" key="9">
    <source>
        <dbReference type="RuleBase" id="RU004020"/>
    </source>
</evidence>
<dbReference type="Gene3D" id="1.10.10.10">
    <property type="entry name" value="Winged helix-like DNA-binding domain superfamily/Winged helix DNA-binding domain"/>
    <property type="match status" value="1"/>
</dbReference>
<dbReference type="GO" id="GO:0003700">
    <property type="term" value="F:DNA-binding transcription factor activity"/>
    <property type="evidence" value="ECO:0007669"/>
    <property type="project" value="InterPro"/>
</dbReference>
<dbReference type="AlphaFoldDB" id="A0AAP0BJT0"/>
<evidence type="ECO:0000256" key="2">
    <source>
        <dbReference type="ARBA" id="ARBA00011233"/>
    </source>
</evidence>
<evidence type="ECO:0000256" key="7">
    <source>
        <dbReference type="ARBA" id="ARBA00023163"/>
    </source>
</evidence>
<keyword evidence="12" id="KW-1185">Reference proteome</keyword>
<dbReference type="FunFam" id="1.10.10.10:FF:000037">
    <property type="entry name" value="Heat stress transcription factor B-4"/>
    <property type="match status" value="1"/>
</dbReference>
<dbReference type="InterPro" id="IPR036388">
    <property type="entry name" value="WH-like_DNA-bd_sf"/>
</dbReference>
<evidence type="ECO:0000256" key="1">
    <source>
        <dbReference type="ARBA" id="ARBA00004123"/>
    </source>
</evidence>
<proteinExistence type="inferred from homology"/>
<organism evidence="11 12">
    <name type="scientific">Platanthera zijinensis</name>
    <dbReference type="NCBI Taxonomy" id="2320716"/>
    <lineage>
        <taxon>Eukaryota</taxon>
        <taxon>Viridiplantae</taxon>
        <taxon>Streptophyta</taxon>
        <taxon>Embryophyta</taxon>
        <taxon>Tracheophyta</taxon>
        <taxon>Spermatophyta</taxon>
        <taxon>Magnoliopsida</taxon>
        <taxon>Liliopsida</taxon>
        <taxon>Asparagales</taxon>
        <taxon>Orchidaceae</taxon>
        <taxon>Orchidoideae</taxon>
        <taxon>Orchideae</taxon>
        <taxon>Orchidinae</taxon>
        <taxon>Platanthera</taxon>
    </lineage>
</organism>
<evidence type="ECO:0000256" key="6">
    <source>
        <dbReference type="ARBA" id="ARBA00023125"/>
    </source>
</evidence>
<keyword evidence="7" id="KW-0804">Transcription</keyword>
<evidence type="ECO:0000256" key="3">
    <source>
        <dbReference type="ARBA" id="ARBA00022553"/>
    </source>
</evidence>
<dbReference type="GO" id="GO:0005634">
    <property type="term" value="C:nucleus"/>
    <property type="evidence" value="ECO:0007669"/>
    <property type="project" value="UniProtKB-SubCell"/>
</dbReference>
<dbReference type="PRINTS" id="PR00056">
    <property type="entry name" value="HSFDOMAIN"/>
</dbReference>
<dbReference type="Pfam" id="PF00447">
    <property type="entry name" value="HSF_DNA-bind"/>
    <property type="match status" value="1"/>
</dbReference>
<dbReference type="PROSITE" id="PS00434">
    <property type="entry name" value="HSF_DOMAIN"/>
    <property type="match status" value="1"/>
</dbReference>
<keyword evidence="5" id="KW-0346">Stress response</keyword>
<dbReference type="GO" id="GO:0006357">
    <property type="term" value="P:regulation of transcription by RNA polymerase II"/>
    <property type="evidence" value="ECO:0007669"/>
    <property type="project" value="TreeGrafter"/>
</dbReference>
<dbReference type="PANTHER" id="PTHR10015:SF427">
    <property type="entry name" value="HEAT SHOCK FACTOR PROTEIN"/>
    <property type="match status" value="1"/>
</dbReference>
<dbReference type="PANTHER" id="PTHR10015">
    <property type="entry name" value="HEAT SHOCK TRANSCRIPTION FACTOR"/>
    <property type="match status" value="1"/>
</dbReference>
<comment type="similarity">
    <text evidence="9">Belongs to the HSF family.</text>
</comment>
<comment type="caution">
    <text evidence="11">The sequence shown here is derived from an EMBL/GenBank/DDBJ whole genome shotgun (WGS) entry which is preliminary data.</text>
</comment>
<dbReference type="GO" id="GO:0000978">
    <property type="term" value="F:RNA polymerase II cis-regulatory region sequence-specific DNA binding"/>
    <property type="evidence" value="ECO:0007669"/>
    <property type="project" value="TreeGrafter"/>
</dbReference>
<evidence type="ECO:0000313" key="12">
    <source>
        <dbReference type="Proteomes" id="UP001418222"/>
    </source>
</evidence>
<comment type="subunit">
    <text evidence="2">Homotrimer.</text>
</comment>